<gene>
    <name evidence="3" type="ORF">H6P81_016740</name>
</gene>
<sequence length="191" mass="21390">MMMNGKKKKELDESDWNDLELLRPLDFVGSTYIISKTMTEKAALKFAEERGLDLVSVLPALIVGPFLGSNLPMAFHTILGLIRGDKDQMESLKMSPVVHINDVAAAHVHLFECSEAKGRYICSTDNPTLFELAKLISGKYPEYSMPELDPNEEKPVQLSSEKLLSSGFKFKYSVQEMFDGAISCCKERGYL</sequence>
<dbReference type="AlphaFoldDB" id="A0AAV7E961"/>
<evidence type="ECO:0000259" key="2">
    <source>
        <dbReference type="Pfam" id="PF01370"/>
    </source>
</evidence>
<dbReference type="EMBL" id="JAINDJ010000006">
    <property type="protein sequence ID" value="KAG9445400.1"/>
    <property type="molecule type" value="Genomic_DNA"/>
</dbReference>
<dbReference type="PANTHER" id="PTHR10366">
    <property type="entry name" value="NAD DEPENDENT EPIMERASE/DEHYDRATASE"/>
    <property type="match status" value="1"/>
</dbReference>
<evidence type="ECO:0000313" key="4">
    <source>
        <dbReference type="Proteomes" id="UP000825729"/>
    </source>
</evidence>
<evidence type="ECO:0000313" key="3">
    <source>
        <dbReference type="EMBL" id="KAG9445400.1"/>
    </source>
</evidence>
<protein>
    <recommendedName>
        <fullName evidence="2">NAD-dependent epimerase/dehydratase domain-containing protein</fullName>
    </recommendedName>
</protein>
<dbReference type="Gene3D" id="3.40.50.720">
    <property type="entry name" value="NAD(P)-binding Rossmann-like Domain"/>
    <property type="match status" value="1"/>
</dbReference>
<dbReference type="InterPro" id="IPR001509">
    <property type="entry name" value="Epimerase_deHydtase"/>
</dbReference>
<proteinExistence type="predicted"/>
<dbReference type="Pfam" id="PF01370">
    <property type="entry name" value="Epimerase"/>
    <property type="match status" value="1"/>
</dbReference>
<dbReference type="Proteomes" id="UP000825729">
    <property type="component" value="Unassembled WGS sequence"/>
</dbReference>
<dbReference type="InterPro" id="IPR036291">
    <property type="entry name" value="NAD(P)-bd_dom_sf"/>
</dbReference>
<dbReference type="PANTHER" id="PTHR10366:SF563">
    <property type="entry name" value="CINNAMOYL-COA REDUCTASE 16"/>
    <property type="match status" value="1"/>
</dbReference>
<comment type="caution">
    <text evidence="3">The sequence shown here is derived from an EMBL/GenBank/DDBJ whole genome shotgun (WGS) entry which is preliminary data.</text>
</comment>
<reference evidence="3 4" key="1">
    <citation type="submission" date="2021-07" db="EMBL/GenBank/DDBJ databases">
        <title>The Aristolochia fimbriata genome: insights into angiosperm evolution, floral development and chemical biosynthesis.</title>
        <authorList>
            <person name="Jiao Y."/>
        </authorList>
    </citation>
    <scope>NUCLEOTIDE SEQUENCE [LARGE SCALE GENOMIC DNA]</scope>
    <source>
        <strain evidence="3">IBCAS-2021</strain>
        <tissue evidence="3">Leaf</tissue>
    </source>
</reference>
<evidence type="ECO:0000256" key="1">
    <source>
        <dbReference type="ARBA" id="ARBA00023002"/>
    </source>
</evidence>
<keyword evidence="4" id="KW-1185">Reference proteome</keyword>
<name>A0AAV7E961_ARIFI</name>
<organism evidence="3 4">
    <name type="scientific">Aristolochia fimbriata</name>
    <name type="common">White veined hardy Dutchman's pipe vine</name>
    <dbReference type="NCBI Taxonomy" id="158543"/>
    <lineage>
        <taxon>Eukaryota</taxon>
        <taxon>Viridiplantae</taxon>
        <taxon>Streptophyta</taxon>
        <taxon>Embryophyta</taxon>
        <taxon>Tracheophyta</taxon>
        <taxon>Spermatophyta</taxon>
        <taxon>Magnoliopsida</taxon>
        <taxon>Magnoliidae</taxon>
        <taxon>Piperales</taxon>
        <taxon>Aristolochiaceae</taxon>
        <taxon>Aristolochia</taxon>
    </lineage>
</organism>
<feature type="domain" description="NAD-dependent epimerase/dehydratase" evidence="2">
    <location>
        <begin position="30"/>
        <end position="115"/>
    </location>
</feature>
<keyword evidence="1" id="KW-0560">Oxidoreductase</keyword>
<dbReference type="GO" id="GO:0016616">
    <property type="term" value="F:oxidoreductase activity, acting on the CH-OH group of donors, NAD or NADP as acceptor"/>
    <property type="evidence" value="ECO:0007669"/>
    <property type="project" value="TreeGrafter"/>
</dbReference>
<dbReference type="SUPFAM" id="SSF51735">
    <property type="entry name" value="NAD(P)-binding Rossmann-fold domains"/>
    <property type="match status" value="1"/>
</dbReference>
<dbReference type="InterPro" id="IPR050425">
    <property type="entry name" value="NAD(P)_dehydrat-like"/>
</dbReference>
<accession>A0AAV7E961</accession>